<sequence length="60" mass="6932">MSAYTGRNTKNERELRQLCKDISTVRDSQAVSRPQVCAHVNLHAARRKLILLNRKRGDKK</sequence>
<accession>A0A067MUW5</accession>
<evidence type="ECO:0000313" key="2">
    <source>
        <dbReference type="Proteomes" id="UP000027195"/>
    </source>
</evidence>
<dbReference type="Proteomes" id="UP000027195">
    <property type="component" value="Unassembled WGS sequence"/>
</dbReference>
<dbReference type="InParanoid" id="A0A067MUW5"/>
<dbReference type="AlphaFoldDB" id="A0A067MUW5"/>
<proteinExistence type="predicted"/>
<name>A0A067MUW5_BOTB1</name>
<organism evidence="1 2">
    <name type="scientific">Botryobasidium botryosum (strain FD-172 SS1)</name>
    <dbReference type="NCBI Taxonomy" id="930990"/>
    <lineage>
        <taxon>Eukaryota</taxon>
        <taxon>Fungi</taxon>
        <taxon>Dikarya</taxon>
        <taxon>Basidiomycota</taxon>
        <taxon>Agaricomycotina</taxon>
        <taxon>Agaricomycetes</taxon>
        <taxon>Cantharellales</taxon>
        <taxon>Botryobasidiaceae</taxon>
        <taxon>Botryobasidium</taxon>
    </lineage>
</organism>
<gene>
    <name evidence="1" type="ORF">BOTBODRAFT_442527</name>
</gene>
<protein>
    <submittedName>
        <fullName evidence="1">Uncharacterized protein</fullName>
    </submittedName>
</protein>
<reference evidence="2" key="1">
    <citation type="journal article" date="2014" name="Proc. Natl. Acad. Sci. U.S.A.">
        <title>Extensive sampling of basidiomycete genomes demonstrates inadequacy of the white-rot/brown-rot paradigm for wood decay fungi.</title>
        <authorList>
            <person name="Riley R."/>
            <person name="Salamov A.A."/>
            <person name="Brown D.W."/>
            <person name="Nagy L.G."/>
            <person name="Floudas D."/>
            <person name="Held B.W."/>
            <person name="Levasseur A."/>
            <person name="Lombard V."/>
            <person name="Morin E."/>
            <person name="Otillar R."/>
            <person name="Lindquist E.A."/>
            <person name="Sun H."/>
            <person name="LaButti K.M."/>
            <person name="Schmutz J."/>
            <person name="Jabbour D."/>
            <person name="Luo H."/>
            <person name="Baker S.E."/>
            <person name="Pisabarro A.G."/>
            <person name="Walton J.D."/>
            <person name="Blanchette R.A."/>
            <person name="Henrissat B."/>
            <person name="Martin F."/>
            <person name="Cullen D."/>
            <person name="Hibbett D.S."/>
            <person name="Grigoriev I.V."/>
        </authorList>
    </citation>
    <scope>NUCLEOTIDE SEQUENCE [LARGE SCALE GENOMIC DNA]</scope>
    <source>
        <strain evidence="2">FD-172 SS1</strain>
    </source>
</reference>
<keyword evidence="2" id="KW-1185">Reference proteome</keyword>
<dbReference type="HOGENOM" id="CLU_2941407_0_0_1"/>
<evidence type="ECO:0000313" key="1">
    <source>
        <dbReference type="EMBL" id="KDQ19548.1"/>
    </source>
</evidence>
<dbReference type="EMBL" id="KL198019">
    <property type="protein sequence ID" value="KDQ19548.1"/>
    <property type="molecule type" value="Genomic_DNA"/>
</dbReference>